<dbReference type="Proteomes" id="UP000524404">
    <property type="component" value="Unassembled WGS sequence"/>
</dbReference>
<dbReference type="RefSeq" id="WP_184135336.1">
    <property type="nucleotide sequence ID" value="NZ_JACHKT010000023.1"/>
</dbReference>
<sequence length="146" mass="16826">MKKTILLITAFTLTTAFFTSCNSPEKKVENAQTEVVEANKDLIDANQAYLDDVESYKVTTAERIAANDKSIAEFKVRIDKEKKEAKADYLEKLTKLEQKNTDLKKKMDDYKDDGKENWDKFKAEFNHDMDELGEAFKDLTVNNVKK</sequence>
<evidence type="ECO:0000313" key="2">
    <source>
        <dbReference type="EMBL" id="MBB6004375.1"/>
    </source>
</evidence>
<proteinExistence type="predicted"/>
<gene>
    <name evidence="2" type="ORF">HNP25_003038</name>
</gene>
<protein>
    <submittedName>
        <fullName evidence="2">Putative nucleic acid-binding Zn-ribbon protein</fullName>
    </submittedName>
</protein>
<name>A0A841EMD8_9BACT</name>
<accession>A0A841EMD8</accession>
<dbReference type="PROSITE" id="PS51257">
    <property type="entry name" value="PROKAR_LIPOPROTEIN"/>
    <property type="match status" value="1"/>
</dbReference>
<feature type="coiled-coil region" evidence="1">
    <location>
        <begin position="79"/>
        <end position="113"/>
    </location>
</feature>
<keyword evidence="1" id="KW-0175">Coiled coil</keyword>
<evidence type="ECO:0000313" key="3">
    <source>
        <dbReference type="Proteomes" id="UP000524404"/>
    </source>
</evidence>
<comment type="caution">
    <text evidence="2">The sequence shown here is derived from an EMBL/GenBank/DDBJ whole genome shotgun (WGS) entry which is preliminary data.</text>
</comment>
<reference evidence="2 3" key="1">
    <citation type="submission" date="2020-08" db="EMBL/GenBank/DDBJ databases">
        <title>Functional genomics of gut bacteria from endangered species of beetles.</title>
        <authorList>
            <person name="Carlos-Shanley C."/>
        </authorList>
    </citation>
    <scope>NUCLEOTIDE SEQUENCE [LARGE SCALE GENOMIC DNA]</scope>
    <source>
        <strain evidence="2 3">S00070</strain>
    </source>
</reference>
<organism evidence="2 3">
    <name type="scientific">Arcicella rosea</name>
    <dbReference type="NCBI Taxonomy" id="502909"/>
    <lineage>
        <taxon>Bacteria</taxon>
        <taxon>Pseudomonadati</taxon>
        <taxon>Bacteroidota</taxon>
        <taxon>Cytophagia</taxon>
        <taxon>Cytophagales</taxon>
        <taxon>Flectobacillaceae</taxon>
        <taxon>Arcicella</taxon>
    </lineage>
</organism>
<keyword evidence="3" id="KW-1185">Reference proteome</keyword>
<dbReference type="AlphaFoldDB" id="A0A841EMD8"/>
<dbReference type="EMBL" id="JACHKT010000023">
    <property type="protein sequence ID" value="MBB6004375.1"/>
    <property type="molecule type" value="Genomic_DNA"/>
</dbReference>
<evidence type="ECO:0000256" key="1">
    <source>
        <dbReference type="SAM" id="Coils"/>
    </source>
</evidence>